<organism evidence="1 2">
    <name type="scientific">Pseudonocardia kongjuensis</name>
    <dbReference type="NCBI Taxonomy" id="102227"/>
    <lineage>
        <taxon>Bacteria</taxon>
        <taxon>Bacillati</taxon>
        <taxon>Actinomycetota</taxon>
        <taxon>Actinomycetes</taxon>
        <taxon>Pseudonocardiales</taxon>
        <taxon>Pseudonocardiaceae</taxon>
        <taxon>Pseudonocardia</taxon>
    </lineage>
</organism>
<name>A0ABN1Y6G8_9PSEU</name>
<proteinExistence type="predicted"/>
<accession>A0ABN1Y6G8</accession>
<protein>
    <submittedName>
        <fullName evidence="1">GIY-YIG nuclease family protein</fullName>
    </submittedName>
</protein>
<evidence type="ECO:0000313" key="2">
    <source>
        <dbReference type="Proteomes" id="UP001501414"/>
    </source>
</evidence>
<gene>
    <name evidence="1" type="ORF">GCM10009613_54680</name>
</gene>
<evidence type="ECO:0000313" key="1">
    <source>
        <dbReference type="EMBL" id="GAA1399273.1"/>
    </source>
</evidence>
<dbReference type="RefSeq" id="WP_344027627.1">
    <property type="nucleotide sequence ID" value="NZ_BAAAJK010000046.1"/>
</dbReference>
<dbReference type="EMBL" id="BAAAJK010000046">
    <property type="protein sequence ID" value="GAA1399273.1"/>
    <property type="molecule type" value="Genomic_DNA"/>
</dbReference>
<dbReference type="CDD" id="cd00719">
    <property type="entry name" value="GIY-YIG_SF"/>
    <property type="match status" value="1"/>
</dbReference>
<dbReference type="Proteomes" id="UP001501414">
    <property type="component" value="Unassembled WGS sequence"/>
</dbReference>
<keyword evidence="2" id="KW-1185">Reference proteome</keyword>
<reference evidence="1 2" key="1">
    <citation type="journal article" date="2019" name="Int. J. Syst. Evol. Microbiol.">
        <title>The Global Catalogue of Microorganisms (GCM) 10K type strain sequencing project: providing services to taxonomists for standard genome sequencing and annotation.</title>
        <authorList>
            <consortium name="The Broad Institute Genomics Platform"/>
            <consortium name="The Broad Institute Genome Sequencing Center for Infectious Disease"/>
            <person name="Wu L."/>
            <person name="Ma J."/>
        </authorList>
    </citation>
    <scope>NUCLEOTIDE SEQUENCE [LARGE SCALE GENOMIC DNA]</scope>
    <source>
        <strain evidence="1 2">JCM 11896</strain>
    </source>
</reference>
<comment type="caution">
    <text evidence="1">The sequence shown here is derived from an EMBL/GenBank/DDBJ whole genome shotgun (WGS) entry which is preliminary data.</text>
</comment>
<sequence length="333" mass="37023">MPATASSGALQFESHPVGNLHSVAHLFPRGKGRRGVYVLTFADDDRYVGQSVNVVTRFGSHLHTTGDIVSIQFARIPHGDLDTIEQSVIRTHVRNGVRLRNQRHVLTSTAHESGSDLDIVVTPAEQHSWLNDDADLPDAPERIEVPIRRAAGQAKNEALRTHPLGPAAIELVRRYVQRAVPRPRATEMTFWSASAMPSTNRSTWPRLVGVSVNSMETFVIGWHKHEPDAMWGFLNCHTSRLVETYGSIRAFAHPRRSWLDVEVADYEAGGGDVTRISVRDQQAFSDLLTEPAGLGVIDAARSLNLNLMRKGPTLQWRWHNLGLADELVEPLPE</sequence>